<sequence length="294" mass="32794">MSAVLQAIVDEENNIVYDEQGRIYIYNRLNETTGFMTDNDETRALLGIVHETCSIPSQKRDSEREELVVEAANGCNSKISWSNNRTLKLINLLKLHQEDFKSTKIKNDAVYSMIRDEINSEEGNFSTSQVKDKIKYLKMRYMKKKDNMKATSSGAAAIQFAYYEEMDEIFGKKPNVQPVALASSLKGCSFQDKNEDIGDDNQLLCTTSSGPGPGHATTSSGAGPSHATTPSGAGPSHATSCVTPSDSSPVSRKRHCTDQDVERRHKEKMQLMRDLHEKAIQNFNTQMSKLLEKL</sequence>
<dbReference type="Pfam" id="PF13837">
    <property type="entry name" value="Myb_DNA-bind_4"/>
    <property type="match status" value="1"/>
</dbReference>
<accession>A0AAN7VG05</accession>
<feature type="compositionally biased region" description="Polar residues" evidence="1">
    <location>
        <begin position="203"/>
        <end position="250"/>
    </location>
</feature>
<protein>
    <recommendedName>
        <fullName evidence="2">Myb/SANT-like DNA-binding domain-containing protein</fullName>
    </recommendedName>
</protein>
<reference evidence="3 4" key="1">
    <citation type="journal article" date="2024" name="Insects">
        <title>An Improved Chromosome-Level Genome Assembly of the Firefly Pyrocoelia pectoralis.</title>
        <authorList>
            <person name="Fu X."/>
            <person name="Meyer-Rochow V.B."/>
            <person name="Ballantyne L."/>
            <person name="Zhu X."/>
        </authorList>
    </citation>
    <scope>NUCLEOTIDE SEQUENCE [LARGE SCALE GENOMIC DNA]</scope>
    <source>
        <strain evidence="3">XCY_ONT2</strain>
    </source>
</reference>
<evidence type="ECO:0000313" key="3">
    <source>
        <dbReference type="EMBL" id="KAK5644583.1"/>
    </source>
</evidence>
<dbReference type="PANTHER" id="PTHR47595">
    <property type="entry name" value="HEAT SHOCK 70 KDA PROTEIN 14"/>
    <property type="match status" value="1"/>
</dbReference>
<comment type="caution">
    <text evidence="3">The sequence shown here is derived from an EMBL/GenBank/DDBJ whole genome shotgun (WGS) entry which is preliminary data.</text>
</comment>
<evidence type="ECO:0000256" key="1">
    <source>
        <dbReference type="SAM" id="MobiDB-lite"/>
    </source>
</evidence>
<feature type="domain" description="Myb/SANT-like DNA-binding" evidence="2">
    <location>
        <begin position="80"/>
        <end position="169"/>
    </location>
</feature>
<evidence type="ECO:0000313" key="4">
    <source>
        <dbReference type="Proteomes" id="UP001329430"/>
    </source>
</evidence>
<keyword evidence="4" id="KW-1185">Reference proteome</keyword>
<gene>
    <name evidence="3" type="ORF">RI129_005883</name>
</gene>
<dbReference type="AlphaFoldDB" id="A0AAN7VG05"/>
<name>A0AAN7VG05_9COLE</name>
<dbReference type="Gene3D" id="1.10.10.60">
    <property type="entry name" value="Homeodomain-like"/>
    <property type="match status" value="1"/>
</dbReference>
<evidence type="ECO:0000259" key="2">
    <source>
        <dbReference type="Pfam" id="PF13837"/>
    </source>
</evidence>
<organism evidence="3 4">
    <name type="scientific">Pyrocoelia pectoralis</name>
    <dbReference type="NCBI Taxonomy" id="417401"/>
    <lineage>
        <taxon>Eukaryota</taxon>
        <taxon>Metazoa</taxon>
        <taxon>Ecdysozoa</taxon>
        <taxon>Arthropoda</taxon>
        <taxon>Hexapoda</taxon>
        <taxon>Insecta</taxon>
        <taxon>Pterygota</taxon>
        <taxon>Neoptera</taxon>
        <taxon>Endopterygota</taxon>
        <taxon>Coleoptera</taxon>
        <taxon>Polyphaga</taxon>
        <taxon>Elateriformia</taxon>
        <taxon>Elateroidea</taxon>
        <taxon>Lampyridae</taxon>
        <taxon>Lampyrinae</taxon>
        <taxon>Pyrocoelia</taxon>
    </lineage>
</organism>
<feature type="region of interest" description="Disordered" evidence="1">
    <location>
        <begin position="199"/>
        <end position="262"/>
    </location>
</feature>
<dbReference type="Proteomes" id="UP001329430">
    <property type="component" value="Chromosome 4"/>
</dbReference>
<dbReference type="InterPro" id="IPR044822">
    <property type="entry name" value="Myb_DNA-bind_4"/>
</dbReference>
<proteinExistence type="predicted"/>
<dbReference type="EMBL" id="JAVRBK010000004">
    <property type="protein sequence ID" value="KAK5644583.1"/>
    <property type="molecule type" value="Genomic_DNA"/>
</dbReference>
<dbReference type="PANTHER" id="PTHR47595:SF1">
    <property type="entry name" value="MYB_SANT-LIKE DNA-BINDING DOMAIN-CONTAINING PROTEIN"/>
    <property type="match status" value="1"/>
</dbReference>